<sequence length="100" mass="10765">MKLVKLRPWLGSSGDALSSVVGRLLAPTLHLFVEGERSAYGSGLHCSFVLMAASLPELFPVRALVWFSMVGGSDGLRFKSEAVENSALCSVVRLLEEISI</sequence>
<gene>
    <name evidence="1" type="primary">A02p048480.1_BraROA</name>
    <name evidence="1" type="ORF">IGI04_007996</name>
</gene>
<protein>
    <submittedName>
        <fullName evidence="1">Uncharacterized protein</fullName>
    </submittedName>
</protein>
<reference evidence="1 2" key="1">
    <citation type="submission" date="2021-03" db="EMBL/GenBank/DDBJ databases">
        <authorList>
            <person name="King G.J."/>
            <person name="Bancroft I."/>
            <person name="Baten A."/>
            <person name="Bloomfield J."/>
            <person name="Borpatragohain P."/>
            <person name="He Z."/>
            <person name="Irish N."/>
            <person name="Irwin J."/>
            <person name="Liu K."/>
            <person name="Mauleon R.P."/>
            <person name="Moore J."/>
            <person name="Morris R."/>
            <person name="Ostergaard L."/>
            <person name="Wang B."/>
            <person name="Wells R."/>
        </authorList>
    </citation>
    <scope>NUCLEOTIDE SEQUENCE [LARGE SCALE GENOMIC DNA]</scope>
    <source>
        <strain evidence="1">R-o-18</strain>
        <tissue evidence="1">Leaf</tissue>
    </source>
</reference>
<dbReference type="Proteomes" id="UP000823674">
    <property type="component" value="Chromosome A02"/>
</dbReference>
<name>A0ABQ7NLC6_BRACM</name>
<keyword evidence="2" id="KW-1185">Reference proteome</keyword>
<evidence type="ECO:0000313" key="1">
    <source>
        <dbReference type="EMBL" id="KAG5411677.1"/>
    </source>
</evidence>
<proteinExistence type="predicted"/>
<evidence type="ECO:0000313" key="2">
    <source>
        <dbReference type="Proteomes" id="UP000823674"/>
    </source>
</evidence>
<comment type="caution">
    <text evidence="1">The sequence shown here is derived from an EMBL/GenBank/DDBJ whole genome shotgun (WGS) entry which is preliminary data.</text>
</comment>
<accession>A0ABQ7NLC6</accession>
<organism evidence="1 2">
    <name type="scientific">Brassica rapa subsp. trilocularis</name>
    <dbReference type="NCBI Taxonomy" id="1813537"/>
    <lineage>
        <taxon>Eukaryota</taxon>
        <taxon>Viridiplantae</taxon>
        <taxon>Streptophyta</taxon>
        <taxon>Embryophyta</taxon>
        <taxon>Tracheophyta</taxon>
        <taxon>Spermatophyta</taxon>
        <taxon>Magnoliopsida</taxon>
        <taxon>eudicotyledons</taxon>
        <taxon>Gunneridae</taxon>
        <taxon>Pentapetalae</taxon>
        <taxon>rosids</taxon>
        <taxon>malvids</taxon>
        <taxon>Brassicales</taxon>
        <taxon>Brassicaceae</taxon>
        <taxon>Brassiceae</taxon>
        <taxon>Brassica</taxon>
    </lineage>
</organism>
<dbReference type="EMBL" id="JADBGQ010000002">
    <property type="protein sequence ID" value="KAG5411677.1"/>
    <property type="molecule type" value="Genomic_DNA"/>
</dbReference>